<feature type="binding site" evidence="14">
    <location>
        <position position="396"/>
    </location>
    <ligand>
        <name>substrate</name>
        <note>ligand shared between dimeric partners</note>
    </ligand>
</feature>
<keyword evidence="4 14" id="KW-0963">Cytoplasm</keyword>
<keyword evidence="12 14" id="KW-0324">Glycolysis</keyword>
<keyword evidence="7 14" id="KW-0479">Metal-binding</keyword>
<feature type="region of interest" description="Interdomain linker" evidence="14">
    <location>
        <begin position="586"/>
        <end position="599"/>
    </location>
</feature>
<dbReference type="Pfam" id="PF00365">
    <property type="entry name" value="PFK"/>
    <property type="match status" value="2"/>
</dbReference>
<dbReference type="FunFam" id="3.40.50.460:FF:000008">
    <property type="entry name" value="ATP-dependent 6-phosphofructokinase"/>
    <property type="match status" value="1"/>
</dbReference>
<dbReference type="InterPro" id="IPR040712">
    <property type="entry name" value="Pfk_N"/>
</dbReference>
<dbReference type="GO" id="GO:0048029">
    <property type="term" value="F:monosaccharide binding"/>
    <property type="evidence" value="ECO:0007669"/>
    <property type="project" value="TreeGrafter"/>
</dbReference>
<evidence type="ECO:0000256" key="3">
    <source>
        <dbReference type="ARBA" id="ARBA00004679"/>
    </source>
</evidence>
<keyword evidence="9 14" id="KW-0418">Kinase</keyword>
<feature type="domain" description="Phosphofructokinase N-terminal" evidence="17">
    <location>
        <begin position="8"/>
        <end position="112"/>
    </location>
</feature>
<dbReference type="HAMAP" id="MF_03184">
    <property type="entry name" value="Phosphofructokinase_I_E"/>
    <property type="match status" value="1"/>
</dbReference>
<evidence type="ECO:0000256" key="9">
    <source>
        <dbReference type="ARBA" id="ARBA00022777"/>
    </source>
</evidence>
<dbReference type="GO" id="GO:0005524">
    <property type="term" value="F:ATP binding"/>
    <property type="evidence" value="ECO:0007669"/>
    <property type="project" value="UniProtKB-KW"/>
</dbReference>
<dbReference type="Gene3D" id="3.40.50.450">
    <property type="match status" value="2"/>
</dbReference>
<dbReference type="EC" id="2.7.1.11" evidence="14"/>
<feature type="binding site" description="in other chain" evidence="14">
    <location>
        <begin position="727"/>
        <end position="731"/>
    </location>
    <ligand>
        <name>beta-D-fructose 2,6-bisphosphate</name>
        <dbReference type="ChEBI" id="CHEBI:58579"/>
        <note>allosteric activator; ligand shared between dimeric partners</note>
    </ligand>
</feature>
<feature type="binding site" evidence="14">
    <location>
        <begin position="283"/>
        <end position="284"/>
    </location>
    <ligand>
        <name>ATP</name>
        <dbReference type="ChEBI" id="CHEBI:30616"/>
    </ligand>
</feature>
<dbReference type="EMBL" id="CP014585">
    <property type="protein sequence ID" value="ANZ75001.1"/>
    <property type="molecule type" value="Genomic_DNA"/>
</dbReference>
<dbReference type="PANTHER" id="PTHR13697:SF57">
    <property type="entry name" value="ATP-DEPENDENT 6-PHOSPHOFRUCTOKINASE SUBUNIT ALPHA"/>
    <property type="match status" value="1"/>
</dbReference>
<feature type="binding site" description="in other chain" evidence="14">
    <location>
        <position position="670"/>
    </location>
    <ligand>
        <name>beta-D-fructose 2,6-bisphosphate</name>
        <dbReference type="ChEBI" id="CHEBI:58579"/>
        <note>allosteric activator; ligand shared between dimeric partners</note>
    </ligand>
</feature>
<feature type="active site" description="Proton acceptor" evidence="14">
    <location>
        <position position="361"/>
    </location>
</feature>
<dbReference type="SMR" id="A0A1B2JAH6"/>
<dbReference type="OrthoDB" id="537915at2759"/>
<dbReference type="GO" id="GO:0061621">
    <property type="term" value="P:canonical glycolysis"/>
    <property type="evidence" value="ECO:0007669"/>
    <property type="project" value="TreeGrafter"/>
</dbReference>
<dbReference type="GO" id="GO:0016208">
    <property type="term" value="F:AMP binding"/>
    <property type="evidence" value="ECO:0007669"/>
    <property type="project" value="TreeGrafter"/>
</dbReference>
<dbReference type="GO" id="GO:0030388">
    <property type="term" value="P:fructose 1,6-bisphosphate metabolic process"/>
    <property type="evidence" value="ECO:0007669"/>
    <property type="project" value="TreeGrafter"/>
</dbReference>
<proteinExistence type="inferred from homology"/>
<dbReference type="PROSITE" id="PS00433">
    <property type="entry name" value="PHOSPHOFRUCTOKINASE"/>
    <property type="match status" value="1"/>
</dbReference>
<keyword evidence="19" id="KW-1185">Reference proteome</keyword>
<comment type="subcellular location">
    <subcellularLocation>
        <location evidence="2 14">Cytoplasm</location>
    </subcellularLocation>
</comment>
<feature type="binding site" description="in other chain" evidence="14">
    <location>
        <position position="832"/>
    </location>
    <ligand>
        <name>beta-D-fructose 2,6-bisphosphate</name>
        <dbReference type="ChEBI" id="CHEBI:58579"/>
        <note>allosteric activator; ligand shared between dimeric partners</note>
    </ligand>
</feature>
<dbReference type="InterPro" id="IPR009161">
    <property type="entry name" value="6-Pfructokinase_euk"/>
</dbReference>
<dbReference type="InterPro" id="IPR035966">
    <property type="entry name" value="PKF_sf"/>
</dbReference>
<evidence type="ECO:0000256" key="12">
    <source>
        <dbReference type="ARBA" id="ARBA00023152"/>
    </source>
</evidence>
<feature type="domain" description="Phosphofructokinase" evidence="16">
    <location>
        <begin position="600"/>
        <end position="890"/>
    </location>
</feature>
<comment type="similarity">
    <text evidence="14">Belongs to the phosphofructokinase type A (PFKA) family. ATP-dependent PFK group I subfamily. Eukaryotic two domain clade 'E' sub-subfamily.</text>
</comment>
<dbReference type="UniPathway" id="UPA00109">
    <property type="reaction ID" value="UER00182"/>
</dbReference>
<evidence type="ECO:0000313" key="18">
    <source>
        <dbReference type="EMBL" id="ANZ75001.1"/>
    </source>
</evidence>
<feature type="binding site" description="in other chain" evidence="14">
    <location>
        <begin position="359"/>
        <end position="361"/>
    </location>
    <ligand>
        <name>substrate</name>
        <note>ligand shared between dimeric partners</note>
    </ligand>
</feature>
<dbReference type="AlphaFoldDB" id="A0A1B2JAH6"/>
<feature type="binding site" evidence="14">
    <location>
        <position position="487"/>
    </location>
    <ligand>
        <name>substrate</name>
        <note>ligand shared between dimeric partners</note>
    </ligand>
</feature>
<evidence type="ECO:0000256" key="11">
    <source>
        <dbReference type="ARBA" id="ARBA00022842"/>
    </source>
</evidence>
<feature type="binding site" description="in other chain" evidence="14">
    <location>
        <position position="460"/>
    </location>
    <ligand>
        <name>substrate</name>
        <note>ligand shared between dimeric partners</note>
    </ligand>
</feature>
<evidence type="ECO:0000256" key="1">
    <source>
        <dbReference type="ARBA" id="ARBA00001946"/>
    </source>
</evidence>
<dbReference type="FunFam" id="3.40.50.460:FF:000007">
    <property type="entry name" value="ATP-dependent 6-phosphofructokinase"/>
    <property type="match status" value="1"/>
</dbReference>
<dbReference type="GO" id="GO:0005945">
    <property type="term" value="C:6-phosphofructokinase complex"/>
    <property type="evidence" value="ECO:0007669"/>
    <property type="project" value="TreeGrafter"/>
</dbReference>
<feature type="binding site" evidence="14">
    <location>
        <begin position="313"/>
        <end position="316"/>
    </location>
    <ligand>
        <name>ATP</name>
        <dbReference type="ChEBI" id="CHEBI:30616"/>
    </ligand>
</feature>
<evidence type="ECO:0000256" key="2">
    <source>
        <dbReference type="ARBA" id="ARBA00004496"/>
    </source>
</evidence>
<accession>A0A1B2JAH6</accession>
<evidence type="ECO:0000259" key="17">
    <source>
        <dbReference type="Pfam" id="PF18468"/>
    </source>
</evidence>
<dbReference type="NCBIfam" id="TIGR02478">
    <property type="entry name" value="6PF1K_euk"/>
    <property type="match status" value="1"/>
</dbReference>
<dbReference type="GO" id="GO:0070095">
    <property type="term" value="F:fructose-6-phosphate binding"/>
    <property type="evidence" value="ECO:0007669"/>
    <property type="project" value="TreeGrafter"/>
</dbReference>
<protein>
    <recommendedName>
        <fullName evidence="14">ATP-dependent 6-phosphofructokinase</fullName>
        <shortName evidence="14">ATP-PFK</shortName>
        <shortName evidence="14">Phosphofructokinase</shortName>
        <ecNumber evidence="14">2.7.1.11</ecNumber>
    </recommendedName>
    <alternativeName>
        <fullName evidence="14">Phosphohexokinase</fullName>
    </alternativeName>
</protein>
<keyword evidence="6 14" id="KW-0808">Transferase</keyword>
<reference evidence="18 19" key="1">
    <citation type="submission" date="2016-02" db="EMBL/GenBank/DDBJ databases">
        <title>Comparative genomic and transcriptomic foundation for Pichia pastoris.</title>
        <authorList>
            <person name="Love K.R."/>
            <person name="Shah K.A."/>
            <person name="Whittaker C.A."/>
            <person name="Wu J."/>
            <person name="Bartlett M.C."/>
            <person name="Ma D."/>
            <person name="Leeson R.L."/>
            <person name="Priest M."/>
            <person name="Young S.K."/>
            <person name="Love J.C."/>
        </authorList>
    </citation>
    <scope>NUCLEOTIDE SEQUENCE [LARGE SCALE GENOMIC DNA]</scope>
    <source>
        <strain evidence="18 19">ATCC 28485</strain>
    </source>
</reference>
<keyword evidence="5 14" id="KW-0021">Allosteric enzyme</keyword>
<feature type="region of interest" description="N-terminal catalytic PFK domain 1" evidence="14">
    <location>
        <begin position="1"/>
        <end position="585"/>
    </location>
</feature>
<keyword evidence="10 14" id="KW-0067">ATP-binding</keyword>
<dbReference type="Proteomes" id="UP000094565">
    <property type="component" value="Chromosome 2"/>
</dbReference>
<feature type="binding site" description="in other chain" evidence="14">
    <location>
        <begin position="493"/>
        <end position="496"/>
    </location>
    <ligand>
        <name>substrate</name>
        <note>ligand shared between dimeric partners</note>
    </ligand>
</feature>
<dbReference type="InterPro" id="IPR022953">
    <property type="entry name" value="ATP_PFK"/>
</dbReference>
<feature type="binding site" description="in other chain" evidence="14">
    <location>
        <begin position="403"/>
        <end position="405"/>
    </location>
    <ligand>
        <name>substrate</name>
        <note>ligand shared between dimeric partners</note>
    </ligand>
</feature>
<feature type="binding site" description="in other chain" evidence="14">
    <location>
        <begin position="864"/>
        <end position="867"/>
    </location>
    <ligand>
        <name>beta-D-fructose 2,6-bisphosphate</name>
        <dbReference type="ChEBI" id="CHEBI:58579"/>
        <note>allosteric activator; ligand shared between dimeric partners</note>
    </ligand>
</feature>
<dbReference type="PIRSF" id="PIRSF000533">
    <property type="entry name" value="ATP_PFK_euk"/>
    <property type="match status" value="1"/>
</dbReference>
<feature type="binding site" evidence="14">
    <location>
        <position position="765"/>
    </location>
    <ligand>
        <name>beta-D-fructose 2,6-bisphosphate</name>
        <dbReference type="ChEBI" id="CHEBI:58579"/>
        <note>allosteric activator; ligand shared between dimeric partners</note>
    </ligand>
</feature>
<comment type="pathway">
    <text evidence="3 14 15">Carbohydrate degradation; glycolysis; D-glyceraldehyde 3-phosphate and glycerone phosphate from D-glucose: step 3/4.</text>
</comment>
<sequence length="989" mass="108804">MPEPSISDLSFTSFVTNDDNLFEETFNFYTKLGFHATRSYVKDNRSDFELTGISTDSIKEIWLESFPLSEVVEASGGRELRKPLQESVGYESEALLGYSPYQSGGVVIKLRLSNHDLEKNNDLPGEVTFFTASIDKLKAKLIEIGAEIIPSKIDLVEFSTRDPMGDVISFSSYPSLNSKKITSPDFFLHPKKEVRSEESIVEQVKSEEGKKKIAIITSGGDAPGMNAAVRAVTRAGIFYGCKVYACYEGYTGLVKGGDMLKELQWQDVRGLLSIGGTIIGTARCKEFRERWGRLQACYNMVSNGIDALVVCGGDGSLTGADLFRKEWPELIKELLGEDKITKEQYETHRNLTIVGLVGSIDNDMCGTDSTIGAYSSLERIIELVDYIDATAASHSRAFVVEVMGRHCGWLGLMSGIATGADYIFIPERPPSESNWKDDLKKVCLRHREKGRRKTTVIVAEGAIDDQLNPITSEEVKDVLVEIGLDTRITRLGHVQRGGAPCAFDRFLATVQGVDAVRAVLESTPAIPSPVISILENKIVRQPLVESVAQTKTVSAAIEAKDFDKALQLRDQEFATSYENFLSVSKYDDGSYLVPESSRLNIAIIHVGAPTSALNPATRVATLNSLAKGHRVFAIRNGFAGLIRHGAVRELNWIDVEDWHNTGGSEIGTNRSLPSDDMGTVAYYFQQYKFDGLIIIGGFEAFTALYELDAARAQYPIFNIPMCCLPATVSNNVPGTEYSLGSDTCLNTLSGYCDAVKQSASASRRRTFVVEVQGGYSGYLASYAGLITGALAVYTPENPINLQTVQEDIELLTRTYEEDDGKNRSGKIFIHNEKASKVYTTDLIAAIIGEAGKGRFESRTAVPGHVQQGKSPSSIDRVNACRLAIKCCNFIEDANFQVKHNANLSADERHLRFFYDDGVKTSAVSGKSSVIDDNTSVVIGIQGSEVTFTPVKQLWENETHHKWRKGKNVHWEQLNIVSDLLSGRLSIRTT</sequence>
<name>A0A1B2JAH6_PICPA</name>
<dbReference type="GO" id="GO:0005739">
    <property type="term" value="C:mitochondrion"/>
    <property type="evidence" value="ECO:0007669"/>
    <property type="project" value="TreeGrafter"/>
</dbReference>
<dbReference type="Gene3D" id="3.10.180.90">
    <property type="match status" value="1"/>
</dbReference>
<evidence type="ECO:0000313" key="19">
    <source>
        <dbReference type="Proteomes" id="UP000094565"/>
    </source>
</evidence>
<evidence type="ECO:0000256" key="15">
    <source>
        <dbReference type="PIRNR" id="PIRNR000533"/>
    </source>
</evidence>
<feature type="binding site" evidence="14">
    <location>
        <position position="314"/>
    </location>
    <ligand>
        <name>Mg(2+)</name>
        <dbReference type="ChEBI" id="CHEBI:18420"/>
        <note>catalytic</note>
    </ligand>
</feature>
<dbReference type="InterPro" id="IPR000023">
    <property type="entry name" value="Phosphofructokinase_dom"/>
</dbReference>
<evidence type="ECO:0000256" key="13">
    <source>
        <dbReference type="ARBA" id="ARBA00048070"/>
    </source>
</evidence>
<dbReference type="SUPFAM" id="SSF53784">
    <property type="entry name" value="Phosphofructokinase"/>
    <property type="match status" value="2"/>
</dbReference>
<dbReference type="GO" id="GO:0006002">
    <property type="term" value="P:fructose 6-phosphate metabolic process"/>
    <property type="evidence" value="ECO:0007669"/>
    <property type="project" value="InterPro"/>
</dbReference>
<evidence type="ECO:0000256" key="4">
    <source>
        <dbReference type="ARBA" id="ARBA00022490"/>
    </source>
</evidence>
<dbReference type="PRINTS" id="PR00476">
    <property type="entry name" value="PHFRCTKINASE"/>
</dbReference>
<comment type="subunit">
    <text evidence="14">Homotetramer.</text>
</comment>
<dbReference type="GO" id="GO:0046872">
    <property type="term" value="F:metal ion binding"/>
    <property type="evidence" value="ECO:0007669"/>
    <property type="project" value="UniProtKB-KW"/>
</dbReference>
<comment type="similarity">
    <text evidence="15">Belongs to the phosphofructokinase type A (PFKA) family. ATP-dependent PFK group I subfamily. Eukaryotic two domain clade "E" sub-subfamily.</text>
</comment>
<comment type="activity regulation">
    <text evidence="14">Allosterically activated by ADP, AMP, or fructose 2,6-bisphosphate, and allosterically inhibited by ATP or citrate.</text>
</comment>
<evidence type="ECO:0000256" key="14">
    <source>
        <dbReference type="HAMAP-Rule" id="MF_03184"/>
    </source>
</evidence>
<dbReference type="Pfam" id="PF18468">
    <property type="entry name" value="Pfk_N"/>
    <property type="match status" value="1"/>
</dbReference>
<dbReference type="Gene3D" id="3.40.50.460">
    <property type="entry name" value="Phosphofructokinase domain"/>
    <property type="match status" value="2"/>
</dbReference>
<feature type="binding site" evidence="14">
    <location>
        <position position="220"/>
    </location>
    <ligand>
        <name>ATP</name>
        <dbReference type="ChEBI" id="CHEBI:30616"/>
    </ligand>
</feature>
<dbReference type="InterPro" id="IPR015912">
    <property type="entry name" value="Phosphofructokinase_CS"/>
</dbReference>
<feature type="region of interest" description="C-terminal regulatory PFK domain 2" evidence="14">
    <location>
        <begin position="600"/>
        <end position="989"/>
    </location>
</feature>
<comment type="cofactor">
    <cofactor evidence="1 14">
        <name>Mg(2+)</name>
        <dbReference type="ChEBI" id="CHEBI:18420"/>
    </cofactor>
</comment>
<feature type="binding site" evidence="14">
    <location>
        <position position="858"/>
    </location>
    <ligand>
        <name>beta-D-fructose 2,6-bisphosphate</name>
        <dbReference type="ChEBI" id="CHEBI:58579"/>
        <note>allosteric activator; ligand shared between dimeric partners</note>
    </ligand>
</feature>
<feature type="binding site" description="in other chain" evidence="14">
    <location>
        <position position="963"/>
    </location>
    <ligand>
        <name>beta-D-fructose 2,6-bisphosphate</name>
        <dbReference type="ChEBI" id="CHEBI:58579"/>
        <note>allosteric activator; ligand shared between dimeric partners</note>
    </ligand>
</feature>
<comment type="catalytic activity">
    <reaction evidence="13 14 15">
        <text>beta-D-fructose 6-phosphate + ATP = beta-D-fructose 1,6-bisphosphate + ADP + H(+)</text>
        <dbReference type="Rhea" id="RHEA:16109"/>
        <dbReference type="ChEBI" id="CHEBI:15378"/>
        <dbReference type="ChEBI" id="CHEBI:30616"/>
        <dbReference type="ChEBI" id="CHEBI:32966"/>
        <dbReference type="ChEBI" id="CHEBI:57634"/>
        <dbReference type="ChEBI" id="CHEBI:456216"/>
        <dbReference type="EC" id="2.7.1.11"/>
    </reaction>
</comment>
<organism evidence="18 19">
    <name type="scientific">Komagataella pastoris</name>
    <name type="common">Yeast</name>
    <name type="synonym">Pichia pastoris</name>
    <dbReference type="NCBI Taxonomy" id="4922"/>
    <lineage>
        <taxon>Eukaryota</taxon>
        <taxon>Fungi</taxon>
        <taxon>Dikarya</taxon>
        <taxon>Ascomycota</taxon>
        <taxon>Saccharomycotina</taxon>
        <taxon>Pichiomycetes</taxon>
        <taxon>Pichiales</taxon>
        <taxon>Pichiaceae</taxon>
        <taxon>Komagataella</taxon>
    </lineage>
</organism>
<feature type="binding site" description="in other chain" evidence="14">
    <location>
        <begin position="772"/>
        <end position="774"/>
    </location>
    <ligand>
        <name>beta-D-fructose 2,6-bisphosphate</name>
        <dbReference type="ChEBI" id="CHEBI:58579"/>
        <note>allosteric activator; ligand shared between dimeric partners</note>
    </ligand>
</feature>
<keyword evidence="8 14" id="KW-0547">Nucleotide-binding</keyword>
<evidence type="ECO:0000256" key="7">
    <source>
        <dbReference type="ARBA" id="ARBA00022723"/>
    </source>
</evidence>
<gene>
    <name evidence="18" type="primary">PFK1</name>
    <name evidence="18" type="ORF">ATY40_BA7502779</name>
</gene>
<dbReference type="GO" id="GO:0055082">
    <property type="term" value="P:intracellular chemical homeostasis"/>
    <property type="evidence" value="ECO:0007669"/>
    <property type="project" value="UniProtKB-ARBA"/>
</dbReference>
<evidence type="ECO:0000256" key="10">
    <source>
        <dbReference type="ARBA" id="ARBA00022840"/>
    </source>
</evidence>
<evidence type="ECO:0000256" key="6">
    <source>
        <dbReference type="ARBA" id="ARBA00022679"/>
    </source>
</evidence>
<dbReference type="GO" id="GO:0042802">
    <property type="term" value="F:identical protein binding"/>
    <property type="evidence" value="ECO:0007669"/>
    <property type="project" value="TreeGrafter"/>
</dbReference>
<evidence type="ECO:0000259" key="16">
    <source>
        <dbReference type="Pfam" id="PF00365"/>
    </source>
</evidence>
<evidence type="ECO:0000256" key="5">
    <source>
        <dbReference type="ARBA" id="ARBA00022533"/>
    </source>
</evidence>
<feature type="domain" description="Phosphofructokinase" evidence="16">
    <location>
        <begin position="212"/>
        <end position="518"/>
    </location>
</feature>
<keyword evidence="11 14" id="KW-0460">Magnesium</keyword>
<dbReference type="PANTHER" id="PTHR13697">
    <property type="entry name" value="PHOSPHOFRUCTOKINASE"/>
    <property type="match status" value="1"/>
</dbReference>
<comment type="function">
    <text evidence="14">Catalyzes the phosphorylation of D-fructose 6-phosphate to fructose 1,6-bisphosphate by ATP, the first committing step of glycolysis.</text>
</comment>
<evidence type="ECO:0000256" key="8">
    <source>
        <dbReference type="ARBA" id="ARBA00022741"/>
    </source>
</evidence>
<dbReference type="GO" id="GO:0003872">
    <property type="term" value="F:6-phosphofructokinase activity"/>
    <property type="evidence" value="ECO:0007669"/>
    <property type="project" value="UniProtKB-UniRule"/>
</dbReference>